<protein>
    <submittedName>
        <fullName evidence="1">Uncharacterized protein</fullName>
    </submittedName>
</protein>
<name>A0ABP0WIN1_9BRYO</name>
<reference evidence="1" key="1">
    <citation type="submission" date="2024-02" db="EMBL/GenBank/DDBJ databases">
        <authorList>
            <consortium name="ELIXIR-Norway"/>
            <consortium name="Elixir Norway"/>
        </authorList>
    </citation>
    <scope>NUCLEOTIDE SEQUENCE</scope>
</reference>
<sequence>MVVAEEKRKNMLKEKAVELQFKISRLGVAGRAYYEAAQIKLQRNRMQIRNARTQNMLLHAALSLLTKKEQIAHKQAGDLEGMHKNAKALHQEFDNQRCRTIAMQLELVKKITDTKSVENEYAHLLDPNTPPLQRLRILDAKLEAIFGNIRDTQIVEKQFENLLKSMREEHIVYSVQLDNIEAILKIKQGKMMELKMLRVDATKSRNQAKKELDEYPTGSVSPEQQKRILQAIEQIKQVMEVDSMKAMYTQYVNQEKQSVYLAQVYKELKATISQLKNEASTMPQKQRASMPLAQVHALASNTKDLVRRVSVAQKRKNSYPLIMIIDGTQKLVVKLHQNNVLLVKYLNYEEK</sequence>
<organism evidence="1 2">
    <name type="scientific">Sphagnum jensenii</name>
    <dbReference type="NCBI Taxonomy" id="128206"/>
    <lineage>
        <taxon>Eukaryota</taxon>
        <taxon>Viridiplantae</taxon>
        <taxon>Streptophyta</taxon>
        <taxon>Embryophyta</taxon>
        <taxon>Bryophyta</taxon>
        <taxon>Sphagnophytina</taxon>
        <taxon>Sphagnopsida</taxon>
        <taxon>Sphagnales</taxon>
        <taxon>Sphagnaceae</taxon>
        <taxon>Sphagnum</taxon>
    </lineage>
</organism>
<dbReference type="Proteomes" id="UP001497444">
    <property type="component" value="Chromosome 18"/>
</dbReference>
<gene>
    <name evidence="1" type="ORF">CSSPJE1EN1_LOCUS11489</name>
</gene>
<dbReference type="InterPro" id="IPR033192">
    <property type="entry name" value="ODAD3"/>
</dbReference>
<evidence type="ECO:0000313" key="1">
    <source>
        <dbReference type="EMBL" id="CAK9266011.1"/>
    </source>
</evidence>
<dbReference type="PANTHER" id="PTHR46518">
    <property type="entry name" value="COILED-COIL DOMAIN-CONTAINING PROTEIN 151"/>
    <property type="match status" value="1"/>
</dbReference>
<keyword evidence="2" id="KW-1185">Reference proteome</keyword>
<proteinExistence type="predicted"/>
<accession>A0ABP0WIN1</accession>
<dbReference type="EMBL" id="OZ020113">
    <property type="protein sequence ID" value="CAK9266011.1"/>
    <property type="molecule type" value="Genomic_DNA"/>
</dbReference>
<evidence type="ECO:0000313" key="2">
    <source>
        <dbReference type="Proteomes" id="UP001497444"/>
    </source>
</evidence>
<dbReference type="PANTHER" id="PTHR46518:SF1">
    <property type="entry name" value="OUTER DYNEIN ARM-DOCKING COMPLEX SUBUNIT 3"/>
    <property type="match status" value="1"/>
</dbReference>